<keyword evidence="12" id="KW-0256">Endoplasmic reticulum</keyword>
<evidence type="ECO:0000256" key="8">
    <source>
        <dbReference type="ARBA" id="ARBA00022670"/>
    </source>
</evidence>
<dbReference type="EMBL" id="RSDW01000001">
    <property type="protein sequence ID" value="RSL17335.1"/>
    <property type="molecule type" value="Genomic_DNA"/>
</dbReference>
<evidence type="ECO:0000256" key="1">
    <source>
        <dbReference type="ARBA" id="ARBA00004240"/>
    </source>
</evidence>
<evidence type="ECO:0000256" key="3">
    <source>
        <dbReference type="ARBA" id="ARBA00004555"/>
    </source>
</evidence>
<evidence type="ECO:0000256" key="13">
    <source>
        <dbReference type="ARBA" id="ARBA00022833"/>
    </source>
</evidence>
<dbReference type="SUPFAM" id="SSF53187">
    <property type="entry name" value="Zn-dependent exopeptidases"/>
    <property type="match status" value="1"/>
</dbReference>
<accession>A0A428MK72</accession>
<dbReference type="RefSeq" id="WP_125485834.1">
    <property type="nucleotide sequence ID" value="NZ_RSDW01000001.1"/>
</dbReference>
<feature type="chain" id="PRO_5019319833" description="Carboxypeptidase Q" evidence="21">
    <location>
        <begin position="22"/>
        <end position="515"/>
    </location>
</feature>
<feature type="domain" description="Peptidase M28" evidence="23">
    <location>
        <begin position="273"/>
        <end position="493"/>
    </location>
</feature>
<keyword evidence="25" id="KW-1185">Reference proteome</keyword>
<dbReference type="InterPro" id="IPR003137">
    <property type="entry name" value="PA_domain"/>
</dbReference>
<dbReference type="GO" id="GO:0005764">
    <property type="term" value="C:lysosome"/>
    <property type="evidence" value="ECO:0007669"/>
    <property type="project" value="UniProtKB-SubCell"/>
</dbReference>
<evidence type="ECO:0000256" key="15">
    <source>
        <dbReference type="ARBA" id="ARBA00023049"/>
    </source>
</evidence>
<keyword evidence="8" id="KW-0645">Protease</keyword>
<dbReference type="PANTHER" id="PTHR12053">
    <property type="entry name" value="PROTEASE FAMILY M28 PLASMA GLUTAMATE CARBOXYPEPTIDASE-RELATED"/>
    <property type="match status" value="1"/>
</dbReference>
<dbReference type="GO" id="GO:0006508">
    <property type="term" value="P:proteolysis"/>
    <property type="evidence" value="ECO:0007669"/>
    <property type="project" value="UniProtKB-KW"/>
</dbReference>
<keyword evidence="17" id="KW-0325">Glycoprotein</keyword>
<comment type="subunit">
    <text evidence="19">Homodimer. The monomeric form is inactive while the homodimer is active.</text>
</comment>
<dbReference type="GO" id="GO:0005576">
    <property type="term" value="C:extracellular region"/>
    <property type="evidence" value="ECO:0007669"/>
    <property type="project" value="UniProtKB-SubCell"/>
</dbReference>
<protein>
    <recommendedName>
        <fullName evidence="5">Carboxypeptidase Q</fullName>
    </recommendedName>
    <alternativeName>
        <fullName evidence="20">Plasma glutamate carboxypeptidase</fullName>
    </alternativeName>
</protein>
<evidence type="ECO:0000256" key="20">
    <source>
        <dbReference type="ARBA" id="ARBA00033328"/>
    </source>
</evidence>
<evidence type="ECO:0000256" key="19">
    <source>
        <dbReference type="ARBA" id="ARBA00025833"/>
    </source>
</evidence>
<dbReference type="GO" id="GO:0004180">
    <property type="term" value="F:carboxypeptidase activity"/>
    <property type="evidence" value="ECO:0007669"/>
    <property type="project" value="UniProtKB-KW"/>
</dbReference>
<keyword evidence="15" id="KW-0482">Metalloprotease</keyword>
<evidence type="ECO:0000256" key="10">
    <source>
        <dbReference type="ARBA" id="ARBA00022729"/>
    </source>
</evidence>
<keyword evidence="6" id="KW-0964">Secreted</keyword>
<evidence type="ECO:0000256" key="12">
    <source>
        <dbReference type="ARBA" id="ARBA00022824"/>
    </source>
</evidence>
<evidence type="ECO:0000259" key="22">
    <source>
        <dbReference type="Pfam" id="PF02225"/>
    </source>
</evidence>
<sequence>MKRFAAFVTGAAMIATQPVFAQMGAPGERTPTMPAVAGPLAAKYKADADRIVQAAMADDEGYADLAYLTDHIGKRVSGSPQLNTAVEWGAELMKKAGLQNVQIQPVMVPHWVRGNESATITFKGEAGEITKPLHMLGLGMSVGTPKEGITAPVVFVHDFAELDALADSAVKGKIVVFNPGWHGYGVGSMYRTGGPSRAAAKGAAAVLVRSATGLAMQIPHTGTLRYDEKQPKVPSAAISVEDALLIERLAKEGPVTVHLQMDAHMEADVKAGNVIGEIVGSEHPEQVVVLGGHIDSWDVGQGAQDDGSGIMATFEAVSLLHKLGLKPKRTIRIVFWVNEENGGAGGRAYREWIGDKIGNQVAAIEMDGGAEKPLGIGYGGFGGPRRPAPPAPGAAVAPAAGRGAGFDVSSLSADEKQSFVYLQDIVSLLGSIGTDSVSPGGGGSDIGPITADGVPALSPHTVGDHYFDWHHTEADTLDKVDPDSFKKNTAMLSVVAYVLADMDGKLAGRKSTFRE</sequence>
<evidence type="ECO:0000313" key="25">
    <source>
        <dbReference type="Proteomes" id="UP000269669"/>
    </source>
</evidence>
<dbReference type="SUPFAM" id="SSF52025">
    <property type="entry name" value="PA domain"/>
    <property type="match status" value="1"/>
</dbReference>
<keyword evidence="11" id="KW-0378">Hydrolase</keyword>
<dbReference type="Proteomes" id="UP000269669">
    <property type="component" value="Unassembled WGS sequence"/>
</dbReference>
<keyword evidence="14" id="KW-0333">Golgi apparatus</keyword>
<keyword evidence="16" id="KW-0865">Zymogen</keyword>
<reference evidence="24 25" key="1">
    <citation type="submission" date="2018-12" db="EMBL/GenBank/DDBJ databases">
        <title>Sequencing of bacterial isolates from soil warming experiment in Harvard Forest, Massachusetts, USA.</title>
        <authorList>
            <person name="Deangelis K."/>
        </authorList>
    </citation>
    <scope>NUCLEOTIDE SEQUENCE [LARGE SCALE GENOMIC DNA]</scope>
    <source>
        <strain evidence="24 25">EB153</strain>
    </source>
</reference>
<evidence type="ECO:0000256" key="14">
    <source>
        <dbReference type="ARBA" id="ARBA00023034"/>
    </source>
</evidence>
<dbReference type="Gene3D" id="3.50.30.30">
    <property type="match status" value="1"/>
</dbReference>
<keyword evidence="9" id="KW-0479">Metal-binding</keyword>
<keyword evidence="18" id="KW-0458">Lysosome</keyword>
<dbReference type="InterPro" id="IPR039866">
    <property type="entry name" value="CPQ"/>
</dbReference>
<comment type="caution">
    <text evidence="24">The sequence shown here is derived from an EMBL/GenBank/DDBJ whole genome shotgun (WGS) entry which is preliminary data.</text>
</comment>
<dbReference type="OrthoDB" id="9762302at2"/>
<proteinExistence type="predicted"/>
<name>A0A428MK72_9BACT</name>
<dbReference type="Pfam" id="PF04389">
    <property type="entry name" value="Peptidase_M28"/>
    <property type="match status" value="1"/>
</dbReference>
<organism evidence="24 25">
    <name type="scientific">Edaphobacter aggregans</name>
    <dbReference type="NCBI Taxonomy" id="570835"/>
    <lineage>
        <taxon>Bacteria</taxon>
        <taxon>Pseudomonadati</taxon>
        <taxon>Acidobacteriota</taxon>
        <taxon>Terriglobia</taxon>
        <taxon>Terriglobales</taxon>
        <taxon>Acidobacteriaceae</taxon>
        <taxon>Edaphobacter</taxon>
    </lineage>
</organism>
<evidence type="ECO:0000256" key="11">
    <source>
        <dbReference type="ARBA" id="ARBA00022801"/>
    </source>
</evidence>
<evidence type="ECO:0000256" key="18">
    <source>
        <dbReference type="ARBA" id="ARBA00023228"/>
    </source>
</evidence>
<dbReference type="GO" id="GO:0046872">
    <property type="term" value="F:metal ion binding"/>
    <property type="evidence" value="ECO:0007669"/>
    <property type="project" value="UniProtKB-KW"/>
</dbReference>
<comment type="subcellular location">
    <subcellularLocation>
        <location evidence="1">Endoplasmic reticulum</location>
    </subcellularLocation>
    <subcellularLocation>
        <location evidence="3">Golgi apparatus</location>
    </subcellularLocation>
    <subcellularLocation>
        <location evidence="2">Lysosome</location>
    </subcellularLocation>
    <subcellularLocation>
        <location evidence="4">Secreted</location>
    </subcellularLocation>
</comment>
<keyword evidence="10 21" id="KW-0732">Signal</keyword>
<evidence type="ECO:0000256" key="2">
    <source>
        <dbReference type="ARBA" id="ARBA00004371"/>
    </source>
</evidence>
<evidence type="ECO:0000256" key="6">
    <source>
        <dbReference type="ARBA" id="ARBA00022525"/>
    </source>
</evidence>
<dbReference type="AlphaFoldDB" id="A0A428MK72"/>
<dbReference type="GO" id="GO:0070573">
    <property type="term" value="F:metallodipeptidase activity"/>
    <property type="evidence" value="ECO:0007669"/>
    <property type="project" value="InterPro"/>
</dbReference>
<dbReference type="InterPro" id="IPR046450">
    <property type="entry name" value="PA_dom_sf"/>
</dbReference>
<evidence type="ECO:0000256" key="4">
    <source>
        <dbReference type="ARBA" id="ARBA00004613"/>
    </source>
</evidence>
<dbReference type="InterPro" id="IPR007484">
    <property type="entry name" value="Peptidase_M28"/>
</dbReference>
<gene>
    <name evidence="24" type="ORF">EDE15_2867</name>
</gene>
<evidence type="ECO:0000256" key="5">
    <source>
        <dbReference type="ARBA" id="ARBA00014116"/>
    </source>
</evidence>
<evidence type="ECO:0000313" key="24">
    <source>
        <dbReference type="EMBL" id="RSL17335.1"/>
    </source>
</evidence>
<feature type="signal peptide" evidence="21">
    <location>
        <begin position="1"/>
        <end position="21"/>
    </location>
</feature>
<keyword evidence="13" id="KW-0862">Zinc</keyword>
<dbReference type="Gene3D" id="3.40.630.10">
    <property type="entry name" value="Zn peptidases"/>
    <property type="match status" value="1"/>
</dbReference>
<evidence type="ECO:0000256" key="17">
    <source>
        <dbReference type="ARBA" id="ARBA00023180"/>
    </source>
</evidence>
<feature type="domain" description="PA" evidence="22">
    <location>
        <begin position="150"/>
        <end position="244"/>
    </location>
</feature>
<evidence type="ECO:0000259" key="23">
    <source>
        <dbReference type="Pfam" id="PF04389"/>
    </source>
</evidence>
<evidence type="ECO:0000256" key="16">
    <source>
        <dbReference type="ARBA" id="ARBA00023145"/>
    </source>
</evidence>
<dbReference type="PANTHER" id="PTHR12053:SF3">
    <property type="entry name" value="CARBOXYPEPTIDASE Q"/>
    <property type="match status" value="1"/>
</dbReference>
<evidence type="ECO:0000256" key="21">
    <source>
        <dbReference type="SAM" id="SignalP"/>
    </source>
</evidence>
<evidence type="ECO:0000256" key="9">
    <source>
        <dbReference type="ARBA" id="ARBA00022723"/>
    </source>
</evidence>
<evidence type="ECO:0000256" key="7">
    <source>
        <dbReference type="ARBA" id="ARBA00022645"/>
    </source>
</evidence>
<keyword evidence="7 24" id="KW-0121">Carboxypeptidase</keyword>
<dbReference type="Pfam" id="PF02225">
    <property type="entry name" value="PA"/>
    <property type="match status" value="1"/>
</dbReference>